<dbReference type="EMBL" id="BOVK01000025">
    <property type="protein sequence ID" value="GIQ69183.1"/>
    <property type="molecule type" value="Genomic_DNA"/>
</dbReference>
<dbReference type="GO" id="GO:0003700">
    <property type="term" value="F:DNA-binding transcription factor activity"/>
    <property type="evidence" value="ECO:0007669"/>
    <property type="project" value="TreeGrafter"/>
</dbReference>
<dbReference type="PANTHER" id="PTHR33221:SF15">
    <property type="entry name" value="HTH-TYPE TRANSCRIPTIONAL REGULATOR YWGB-RELATED"/>
    <property type="match status" value="1"/>
</dbReference>
<dbReference type="Proteomes" id="UP000677918">
    <property type="component" value="Unassembled WGS sequence"/>
</dbReference>
<proteinExistence type="predicted"/>
<organism evidence="1 2">
    <name type="scientific">Xylanibacillus composti</name>
    <dbReference type="NCBI Taxonomy" id="1572762"/>
    <lineage>
        <taxon>Bacteria</taxon>
        <taxon>Bacillati</taxon>
        <taxon>Bacillota</taxon>
        <taxon>Bacilli</taxon>
        <taxon>Bacillales</taxon>
        <taxon>Paenibacillaceae</taxon>
        <taxon>Xylanibacillus</taxon>
    </lineage>
</organism>
<accession>A0A8J4H653</accession>
<gene>
    <name evidence="1" type="ORF">XYCOK13_20070</name>
</gene>
<comment type="caution">
    <text evidence="1">The sequence shown here is derived from an EMBL/GenBank/DDBJ whole genome shotgun (WGS) entry which is preliminary data.</text>
</comment>
<dbReference type="Gene3D" id="1.10.10.10">
    <property type="entry name" value="Winged helix-like DNA-binding domain superfamily/Winged helix DNA-binding domain"/>
    <property type="match status" value="1"/>
</dbReference>
<sequence>MNSEFTVAVHGLVLLAQRPDRMATSDMIACSVNTHSARVRRVMGWLKKSGMISTKEGIGGGYVLMGDPEEITLAHVYRILAMGSVVPSWKSGGADPDCMVATHMEDVMSEVFRDTEMQMMKHLDRVTIADLLDQVRKAADGSKKRPK</sequence>
<dbReference type="RefSeq" id="WP_213411990.1">
    <property type="nucleotide sequence ID" value="NZ_BOVK01000025.1"/>
</dbReference>
<dbReference type="InterPro" id="IPR036388">
    <property type="entry name" value="WH-like_DNA-bd_sf"/>
</dbReference>
<dbReference type="PROSITE" id="PS51197">
    <property type="entry name" value="HTH_RRF2_2"/>
    <property type="match status" value="1"/>
</dbReference>
<dbReference type="SUPFAM" id="SSF46785">
    <property type="entry name" value="Winged helix' DNA-binding domain"/>
    <property type="match status" value="1"/>
</dbReference>
<dbReference type="InterPro" id="IPR000944">
    <property type="entry name" value="Tscrpt_reg_Rrf2"/>
</dbReference>
<evidence type="ECO:0000313" key="1">
    <source>
        <dbReference type="EMBL" id="GIQ69183.1"/>
    </source>
</evidence>
<dbReference type="PANTHER" id="PTHR33221">
    <property type="entry name" value="WINGED HELIX-TURN-HELIX TRANSCRIPTIONAL REGULATOR, RRF2 FAMILY"/>
    <property type="match status" value="1"/>
</dbReference>
<keyword evidence="2" id="KW-1185">Reference proteome</keyword>
<dbReference type="GO" id="GO:0005829">
    <property type="term" value="C:cytosol"/>
    <property type="evidence" value="ECO:0007669"/>
    <property type="project" value="TreeGrafter"/>
</dbReference>
<dbReference type="Pfam" id="PF02082">
    <property type="entry name" value="Rrf2"/>
    <property type="match status" value="1"/>
</dbReference>
<dbReference type="InterPro" id="IPR036390">
    <property type="entry name" value="WH_DNA-bd_sf"/>
</dbReference>
<name>A0A8J4H653_9BACL</name>
<reference evidence="1" key="1">
    <citation type="submission" date="2021-04" db="EMBL/GenBank/DDBJ databases">
        <title>Draft genome sequence of Xylanibacillus composti strain K13.</title>
        <authorList>
            <person name="Uke A."/>
            <person name="Chhe C."/>
            <person name="Baramee S."/>
            <person name="Kosugi A."/>
        </authorList>
    </citation>
    <scope>NUCLEOTIDE SEQUENCE</scope>
    <source>
        <strain evidence="1">K13</strain>
    </source>
</reference>
<protein>
    <submittedName>
        <fullName evidence="1">Transcriptional regulator</fullName>
    </submittedName>
</protein>
<evidence type="ECO:0000313" key="2">
    <source>
        <dbReference type="Proteomes" id="UP000677918"/>
    </source>
</evidence>
<dbReference type="AlphaFoldDB" id="A0A8J4H653"/>